<dbReference type="InterPro" id="IPR002933">
    <property type="entry name" value="Peptidase_M20"/>
</dbReference>
<dbReference type="PROSITE" id="PS00758">
    <property type="entry name" value="ARGE_DAPE_CPG2_1"/>
    <property type="match status" value="1"/>
</dbReference>
<proteinExistence type="predicted"/>
<dbReference type="InterPro" id="IPR011650">
    <property type="entry name" value="Peptidase_M20_dimer"/>
</dbReference>
<dbReference type="InterPro" id="IPR050072">
    <property type="entry name" value="Peptidase_M20A"/>
</dbReference>
<feature type="chain" id="PRO_5046124794" evidence="5">
    <location>
        <begin position="29"/>
        <end position="418"/>
    </location>
</feature>
<keyword evidence="8" id="KW-1185">Reference proteome</keyword>
<dbReference type="Pfam" id="PF01546">
    <property type="entry name" value="Peptidase_M20"/>
    <property type="match status" value="1"/>
</dbReference>
<sequence>MAVFASRPMMKYSLAIAVALAFHGTAPAAGPVDKALLDRATQAKPEVIKMLESMVNIDSGTGSEKGLDQVGAMIAEEANKLGMQVAFSSAAPAVGKNLVATLRGKGKAKILLMAHMDTVFADGTAAARPFRIQGERAYGPGVVDDKGGIVAALFAIRLLQQMKFTDFKQITLLVNTNEETFSKGTFPLIESLAKQHDVTLSMESGRAADGLVVWRKGTADLAIEVKGKSSHAGVAPDAGRNAAMEAAHQMLQMSRLGDSARQTTVNFTVIKSGDRANVIPNAASVRGDMRATDLGEFDRVEKEMARMAEMKLIAGTEVKSSLVRGMAPMPITPRTEALAARAQAIYAELGLKLTMEGSGGAADANFASGVGAAALDGFGIVGGNIHSEEEYAELNSIAPRLYLLTRMIMDLSTRPLGR</sequence>
<dbReference type="InterPro" id="IPR001261">
    <property type="entry name" value="ArgE/DapE_CS"/>
</dbReference>
<feature type="signal peptide" evidence="5">
    <location>
        <begin position="1"/>
        <end position="28"/>
    </location>
</feature>
<dbReference type="Proteomes" id="UP001596031">
    <property type="component" value="Unassembled WGS sequence"/>
</dbReference>
<dbReference type="Gene3D" id="3.40.630.10">
    <property type="entry name" value="Zn peptidases"/>
    <property type="match status" value="1"/>
</dbReference>
<keyword evidence="2" id="KW-0479">Metal-binding</keyword>
<dbReference type="PANTHER" id="PTHR43808:SF10">
    <property type="entry name" value="BLL3749 PROTEIN"/>
    <property type="match status" value="1"/>
</dbReference>
<dbReference type="PIRSF" id="PIRSF037238">
    <property type="entry name" value="Carboxypeptidase_G2"/>
    <property type="match status" value="1"/>
</dbReference>
<name>A0ABW0PLI4_9BURK</name>
<gene>
    <name evidence="7" type="ORF">ACFPOU_20565</name>
</gene>
<keyword evidence="3" id="KW-0378">Hydrolase</keyword>
<evidence type="ECO:0000256" key="2">
    <source>
        <dbReference type="ARBA" id="ARBA00022723"/>
    </source>
</evidence>
<evidence type="ECO:0000313" key="7">
    <source>
        <dbReference type="EMBL" id="MFC5513496.1"/>
    </source>
</evidence>
<protein>
    <submittedName>
        <fullName evidence="7">Glutamate carboxypeptidase</fullName>
    </submittedName>
</protein>
<dbReference type="InterPro" id="IPR036264">
    <property type="entry name" value="Bact_exopeptidase_dim_dom"/>
</dbReference>
<evidence type="ECO:0000256" key="5">
    <source>
        <dbReference type="SAM" id="SignalP"/>
    </source>
</evidence>
<dbReference type="GO" id="GO:0004180">
    <property type="term" value="F:carboxypeptidase activity"/>
    <property type="evidence" value="ECO:0007669"/>
    <property type="project" value="UniProtKB-KW"/>
</dbReference>
<evidence type="ECO:0000256" key="3">
    <source>
        <dbReference type="ARBA" id="ARBA00022801"/>
    </source>
</evidence>
<dbReference type="Gene3D" id="3.30.70.360">
    <property type="match status" value="1"/>
</dbReference>
<dbReference type="RefSeq" id="WP_379725772.1">
    <property type="nucleotide sequence ID" value="NZ_JBHSMS010000072.1"/>
</dbReference>
<evidence type="ECO:0000313" key="8">
    <source>
        <dbReference type="Proteomes" id="UP001596031"/>
    </source>
</evidence>
<organism evidence="7 8">
    <name type="scientific">Massilia jejuensis</name>
    <dbReference type="NCBI Taxonomy" id="648894"/>
    <lineage>
        <taxon>Bacteria</taxon>
        <taxon>Pseudomonadati</taxon>
        <taxon>Pseudomonadota</taxon>
        <taxon>Betaproteobacteria</taxon>
        <taxon>Burkholderiales</taxon>
        <taxon>Oxalobacteraceae</taxon>
        <taxon>Telluria group</taxon>
        <taxon>Massilia</taxon>
    </lineage>
</organism>
<dbReference type="SUPFAM" id="SSF55031">
    <property type="entry name" value="Bacterial exopeptidase dimerisation domain"/>
    <property type="match status" value="1"/>
</dbReference>
<dbReference type="CDD" id="cd03885">
    <property type="entry name" value="M20_CPDG2"/>
    <property type="match status" value="1"/>
</dbReference>
<comment type="cofactor">
    <cofactor evidence="1">
        <name>Zn(2+)</name>
        <dbReference type="ChEBI" id="CHEBI:29105"/>
    </cofactor>
</comment>
<keyword evidence="7" id="KW-0121">Carboxypeptidase</keyword>
<reference evidence="8" key="1">
    <citation type="journal article" date="2019" name="Int. J. Syst. Evol. Microbiol.">
        <title>The Global Catalogue of Microorganisms (GCM) 10K type strain sequencing project: providing services to taxonomists for standard genome sequencing and annotation.</title>
        <authorList>
            <consortium name="The Broad Institute Genomics Platform"/>
            <consortium name="The Broad Institute Genome Sequencing Center for Infectious Disease"/>
            <person name="Wu L."/>
            <person name="Ma J."/>
        </authorList>
    </citation>
    <scope>NUCLEOTIDE SEQUENCE [LARGE SCALE GENOMIC DNA]</scope>
    <source>
        <strain evidence="8">CCUG 38813</strain>
    </source>
</reference>
<keyword evidence="5" id="KW-0732">Signal</keyword>
<keyword evidence="7" id="KW-0645">Protease</keyword>
<keyword evidence="4" id="KW-0862">Zinc</keyword>
<dbReference type="InterPro" id="IPR017150">
    <property type="entry name" value="Pept_M20_glutamate_carboxypep"/>
</dbReference>
<evidence type="ECO:0000256" key="4">
    <source>
        <dbReference type="ARBA" id="ARBA00022833"/>
    </source>
</evidence>
<dbReference type="SUPFAM" id="SSF53187">
    <property type="entry name" value="Zn-dependent exopeptidases"/>
    <property type="match status" value="1"/>
</dbReference>
<evidence type="ECO:0000259" key="6">
    <source>
        <dbReference type="Pfam" id="PF07687"/>
    </source>
</evidence>
<evidence type="ECO:0000256" key="1">
    <source>
        <dbReference type="ARBA" id="ARBA00001947"/>
    </source>
</evidence>
<comment type="caution">
    <text evidence="7">The sequence shown here is derived from an EMBL/GenBank/DDBJ whole genome shotgun (WGS) entry which is preliminary data.</text>
</comment>
<feature type="domain" description="Peptidase M20 dimerisation" evidence="6">
    <location>
        <begin position="215"/>
        <end position="310"/>
    </location>
</feature>
<dbReference type="NCBIfam" id="NF004788">
    <property type="entry name" value="PRK06133.1"/>
    <property type="match status" value="1"/>
</dbReference>
<accession>A0ABW0PLI4</accession>
<dbReference type="Pfam" id="PF07687">
    <property type="entry name" value="M20_dimer"/>
    <property type="match status" value="1"/>
</dbReference>
<dbReference type="PANTHER" id="PTHR43808">
    <property type="entry name" value="ACETYLORNITHINE DEACETYLASE"/>
    <property type="match status" value="1"/>
</dbReference>
<dbReference type="EMBL" id="JBHSMS010000072">
    <property type="protein sequence ID" value="MFC5513496.1"/>
    <property type="molecule type" value="Genomic_DNA"/>
</dbReference>